<organism evidence="1 2">
    <name type="scientific">Anaerostipes rhamnosivorans</name>
    <dbReference type="NCBI Taxonomy" id="1229621"/>
    <lineage>
        <taxon>Bacteria</taxon>
        <taxon>Bacillati</taxon>
        <taxon>Bacillota</taxon>
        <taxon>Clostridia</taxon>
        <taxon>Lachnospirales</taxon>
        <taxon>Lachnospiraceae</taxon>
        <taxon>Anaerostipes</taxon>
    </lineage>
</organism>
<dbReference type="SFLD" id="SFLDG01140">
    <property type="entry name" value="C2.B:_Phosphomannomutase_and_P"/>
    <property type="match status" value="1"/>
</dbReference>
<proteinExistence type="predicted"/>
<dbReference type="Gene3D" id="3.30.1240.10">
    <property type="match status" value="1"/>
</dbReference>
<dbReference type="GO" id="GO:0000287">
    <property type="term" value="F:magnesium ion binding"/>
    <property type="evidence" value="ECO:0007669"/>
    <property type="project" value="TreeGrafter"/>
</dbReference>
<dbReference type="PANTHER" id="PTHR10000">
    <property type="entry name" value="PHOSPHOSERINE PHOSPHATASE"/>
    <property type="match status" value="1"/>
</dbReference>
<dbReference type="SUPFAM" id="SSF56784">
    <property type="entry name" value="HAD-like"/>
    <property type="match status" value="1"/>
</dbReference>
<dbReference type="OrthoDB" id="9781413at2"/>
<evidence type="ECO:0000313" key="2">
    <source>
        <dbReference type="Proteomes" id="UP000298653"/>
    </source>
</evidence>
<keyword evidence="1" id="KW-0378">Hydrolase</keyword>
<reference evidence="1 2" key="1">
    <citation type="submission" date="2019-05" db="EMBL/GenBank/DDBJ databases">
        <title>Complete genome sequencing of Anaerostipes rhamnosivorans.</title>
        <authorList>
            <person name="Bui T.P.N."/>
            <person name="de Vos W.M."/>
        </authorList>
    </citation>
    <scope>NUCLEOTIDE SEQUENCE [LARGE SCALE GENOMIC DNA]</scope>
    <source>
        <strain evidence="1 2">1y2</strain>
    </source>
</reference>
<dbReference type="GO" id="GO:0016791">
    <property type="term" value="F:phosphatase activity"/>
    <property type="evidence" value="ECO:0007669"/>
    <property type="project" value="TreeGrafter"/>
</dbReference>
<dbReference type="GO" id="GO:0005829">
    <property type="term" value="C:cytosol"/>
    <property type="evidence" value="ECO:0007669"/>
    <property type="project" value="TreeGrafter"/>
</dbReference>
<dbReference type="InterPro" id="IPR036412">
    <property type="entry name" value="HAD-like_sf"/>
</dbReference>
<dbReference type="CDD" id="cd07516">
    <property type="entry name" value="HAD_Pase"/>
    <property type="match status" value="1"/>
</dbReference>
<dbReference type="AlphaFoldDB" id="A0A4P8IG22"/>
<protein>
    <submittedName>
        <fullName evidence="1">HMP-PP hydrolase (Pyridoxal phosphatase) Cof</fullName>
    </submittedName>
</protein>
<dbReference type="NCBIfam" id="TIGR00099">
    <property type="entry name" value="Cof-subfamily"/>
    <property type="match status" value="1"/>
</dbReference>
<accession>A0A4P8IG22</accession>
<dbReference type="EMBL" id="CP040058">
    <property type="protein sequence ID" value="QCP35815.1"/>
    <property type="molecule type" value="Genomic_DNA"/>
</dbReference>
<gene>
    <name evidence="1" type="ORF">AR1Y2_2361</name>
</gene>
<dbReference type="KEGG" id="arf:AR1Y2_2361"/>
<dbReference type="SFLD" id="SFLDS00003">
    <property type="entry name" value="Haloacid_Dehalogenase"/>
    <property type="match status" value="1"/>
</dbReference>
<sequence length="294" mass="32770">MIKLISSDMDGTLLDSYRQITQVNIDAIRTLQDSGVEFTINTGREYQNVTGILEKAGLQCDMICSNGSCGYDKEGNLLFEHSIPQETVKQIFETFHKFDLVPTPFSQMGRISLLSKEELKQYTKDVMIPAMQINHPDFIYTDKDFEELVSQVTYVDGEDGLFHSEHRVLKVISQSTDPDSLIRLRAELEKIPGLAVVSTVPTDIEITSVEAQKGIGLMDYAGRKGIVPDEIVAIGDSENDYSMLSIPGIHSVAMANATEAIKDICVYQTRANTKDGIAYIIRCILADRDNFKLT</sequence>
<dbReference type="PANTHER" id="PTHR10000:SF55">
    <property type="entry name" value="5-AMINO-6-(5-PHOSPHO-D-RIBITYLAMINO)URACIL PHOSPHATASE YCSE"/>
    <property type="match status" value="1"/>
</dbReference>
<name>A0A4P8IG22_9FIRM</name>
<dbReference type="RefSeq" id="WP_137329130.1">
    <property type="nucleotide sequence ID" value="NZ_CP040058.1"/>
</dbReference>
<dbReference type="Pfam" id="PF08282">
    <property type="entry name" value="Hydrolase_3"/>
    <property type="match status" value="1"/>
</dbReference>
<dbReference type="InterPro" id="IPR006379">
    <property type="entry name" value="HAD-SF_hydro_IIB"/>
</dbReference>
<dbReference type="Proteomes" id="UP000298653">
    <property type="component" value="Chromosome"/>
</dbReference>
<dbReference type="InterPro" id="IPR023214">
    <property type="entry name" value="HAD_sf"/>
</dbReference>
<keyword evidence="2" id="KW-1185">Reference proteome</keyword>
<dbReference type="Gene3D" id="3.40.50.1000">
    <property type="entry name" value="HAD superfamily/HAD-like"/>
    <property type="match status" value="1"/>
</dbReference>
<dbReference type="NCBIfam" id="TIGR01484">
    <property type="entry name" value="HAD-SF-IIB"/>
    <property type="match status" value="1"/>
</dbReference>
<dbReference type="InterPro" id="IPR000150">
    <property type="entry name" value="Cof"/>
</dbReference>
<evidence type="ECO:0000313" key="1">
    <source>
        <dbReference type="EMBL" id="QCP35815.1"/>
    </source>
</evidence>